<dbReference type="InterPro" id="IPR016007">
    <property type="entry name" value="Alpha_rhamnosid"/>
</dbReference>
<dbReference type="EC" id="3.2.1.40" evidence="2"/>
<name>A0A7R9MBF8_9ACAR</name>
<evidence type="ECO:0000259" key="6">
    <source>
        <dbReference type="Pfam" id="PF17389"/>
    </source>
</evidence>
<accession>A0A7R9MBF8</accession>
<dbReference type="Gene3D" id="1.50.10.10">
    <property type="match status" value="1"/>
</dbReference>
<dbReference type="InterPro" id="IPR012341">
    <property type="entry name" value="6hp_glycosidase-like_sf"/>
</dbReference>
<sequence>MSDRTTHITYNGTKLSSGQRAYWVVRVWDQEDRQSDNSRVAFWDKGLDISDWTAEWVGAPNGTQHKALENISEIDANVIKSLPALRPVLQLRKDFTIDSNIKSAKLYASAQGVHKIQLNGKYIGDDVMSPGWTDYNQTIQYQTYDVKTLLNNAQNVLDVKLGTGWHSGYVGFSGAYNYYGTDQYLLLELHITYENNKTLIVKSDNTWKVTTGAIMYSDILMGELYYQNRELQDSTQWTAVVTKPINKTVAHIADRAQPIRVTEELIPISKRQISPGVWILDFAQNMVGWVGIKVPKNHKSMRIQLRYAEALNRDGSIYTKNYGSARSIDTFVIEDSGVSGISVETHFTYHGWQYIEVSGFPGEPQLTDFVGRVAHTDTPFTGKFESDNKLLNRLWLNVLWSQKGNIWSIPTDCPQRSERLGWMGDAATIIHTASYNADVAAIYSKWLRDVREAVGNGGHFSLISPRFGEFSDAAPAWGDAGVIVPYHLWRMFGDKQILEVSYESMKTWVADIKAANPNFLWTQMTFANFGDFLEVNAQTPKDVFDTSFFGYDALLMTRMAGALNRTDDVKRYSSRVCVFNRTDDVKFYTELHTNISNAFTKAFVNTTDGKIKGDTQAVYVLALAFDLLPQNLRPLAVNHLVDNIKAHDYHYTNGFISVGFSNEVLVKYGHRDVAYRLLLQETFPSWGYEIANNATAMWEHWDNGLRDKEFNDNEDPPLNSFNHYAMGSIGRWIYQYVAGIDTDNQMVGFKRIKIQPNPGNGVSFVKSSYKSINGFIENSWQTIGNQFVLNTTIPVNTMASVDLTFAKSGKVHEVGSGTYTFNVTMD</sequence>
<organism evidence="8">
    <name type="scientific">Oppiella nova</name>
    <dbReference type="NCBI Taxonomy" id="334625"/>
    <lineage>
        <taxon>Eukaryota</taxon>
        <taxon>Metazoa</taxon>
        <taxon>Ecdysozoa</taxon>
        <taxon>Arthropoda</taxon>
        <taxon>Chelicerata</taxon>
        <taxon>Arachnida</taxon>
        <taxon>Acari</taxon>
        <taxon>Acariformes</taxon>
        <taxon>Sarcoptiformes</taxon>
        <taxon>Oribatida</taxon>
        <taxon>Brachypylina</taxon>
        <taxon>Oppioidea</taxon>
        <taxon>Oppiidae</taxon>
        <taxon>Oppiella</taxon>
    </lineage>
</organism>
<feature type="domain" description="Alpha-L-rhamnosidase concanavalin-like" evidence="4">
    <location>
        <begin position="272"/>
        <end position="375"/>
    </location>
</feature>
<gene>
    <name evidence="8" type="ORF">ONB1V03_LOCUS13746</name>
</gene>
<evidence type="ECO:0000259" key="5">
    <source>
        <dbReference type="Pfam" id="PF08531"/>
    </source>
</evidence>
<dbReference type="InterPro" id="IPR013783">
    <property type="entry name" value="Ig-like_fold"/>
</dbReference>
<dbReference type="SUPFAM" id="SSF48208">
    <property type="entry name" value="Six-hairpin glycosidases"/>
    <property type="match status" value="1"/>
</dbReference>
<dbReference type="Pfam" id="PF17390">
    <property type="entry name" value="Bac_rhamnosid_C"/>
    <property type="match status" value="1"/>
</dbReference>
<dbReference type="PANTHER" id="PTHR33307">
    <property type="entry name" value="ALPHA-RHAMNOSIDASE (EUROFUNG)"/>
    <property type="match status" value="1"/>
</dbReference>
<feature type="domain" description="Bacterial alpha-L-rhamnosidase N-terminal" evidence="5">
    <location>
        <begin position="100"/>
        <end position="263"/>
    </location>
</feature>
<dbReference type="InterPro" id="IPR008928">
    <property type="entry name" value="6-hairpin_glycosidase_sf"/>
</dbReference>
<dbReference type="Pfam" id="PF17389">
    <property type="entry name" value="Bac_rhamnosid6H"/>
    <property type="match status" value="1"/>
</dbReference>
<dbReference type="GO" id="GO:0030596">
    <property type="term" value="F:alpha-L-rhamnosidase activity"/>
    <property type="evidence" value="ECO:0007669"/>
    <property type="project" value="UniProtKB-EC"/>
</dbReference>
<dbReference type="OrthoDB" id="426354at2759"/>
<dbReference type="Pfam" id="PF05592">
    <property type="entry name" value="Bac_rhamnosid"/>
    <property type="match status" value="1"/>
</dbReference>
<keyword evidence="3" id="KW-0378">Hydrolase</keyword>
<evidence type="ECO:0000256" key="3">
    <source>
        <dbReference type="ARBA" id="ARBA00022801"/>
    </source>
</evidence>
<dbReference type="Pfam" id="PF25788">
    <property type="entry name" value="Ig_Rha78A_N"/>
    <property type="match status" value="1"/>
</dbReference>
<dbReference type="InterPro" id="IPR008902">
    <property type="entry name" value="Rhamnosid_concanavalin"/>
</dbReference>
<keyword evidence="9" id="KW-1185">Reference proteome</keyword>
<dbReference type="Gene3D" id="2.60.420.10">
    <property type="entry name" value="Maltose phosphorylase, domain 3"/>
    <property type="match status" value="1"/>
</dbReference>
<proteinExistence type="predicted"/>
<feature type="domain" description="Alpha-L-rhamnosidase six-hairpin glycosidase" evidence="6">
    <location>
        <begin position="381"/>
        <end position="737"/>
    </location>
</feature>
<feature type="domain" description="Alpha-L-rhamnosidase C-terminal" evidence="7">
    <location>
        <begin position="745"/>
        <end position="815"/>
    </location>
</feature>
<dbReference type="EMBL" id="CAJPVJ010012395">
    <property type="protein sequence ID" value="CAG2174300.1"/>
    <property type="molecule type" value="Genomic_DNA"/>
</dbReference>
<dbReference type="InterPro" id="IPR013737">
    <property type="entry name" value="Bac_rhamnosid_N"/>
</dbReference>
<dbReference type="GO" id="GO:0005975">
    <property type="term" value="P:carbohydrate metabolic process"/>
    <property type="evidence" value="ECO:0007669"/>
    <property type="project" value="InterPro"/>
</dbReference>
<dbReference type="Gene3D" id="2.60.40.10">
    <property type="entry name" value="Immunoglobulins"/>
    <property type="match status" value="1"/>
</dbReference>
<dbReference type="Gene3D" id="2.60.120.260">
    <property type="entry name" value="Galactose-binding domain-like"/>
    <property type="match status" value="2"/>
</dbReference>
<dbReference type="PIRSF" id="PIRSF010631">
    <property type="entry name" value="A-rhamnsds"/>
    <property type="match status" value="1"/>
</dbReference>
<evidence type="ECO:0000256" key="2">
    <source>
        <dbReference type="ARBA" id="ARBA00012652"/>
    </source>
</evidence>
<dbReference type="InterPro" id="IPR035396">
    <property type="entry name" value="Bac_rhamnosid6H"/>
</dbReference>
<evidence type="ECO:0000313" key="8">
    <source>
        <dbReference type="EMBL" id="CAD7657114.1"/>
    </source>
</evidence>
<reference evidence="8" key="1">
    <citation type="submission" date="2020-11" db="EMBL/GenBank/DDBJ databases">
        <authorList>
            <person name="Tran Van P."/>
        </authorList>
    </citation>
    <scope>NUCLEOTIDE SEQUENCE</scope>
</reference>
<dbReference type="AlphaFoldDB" id="A0A7R9MBF8"/>
<evidence type="ECO:0000259" key="4">
    <source>
        <dbReference type="Pfam" id="PF05592"/>
    </source>
</evidence>
<dbReference type="Pfam" id="PF08531">
    <property type="entry name" value="Bac_rhamnosid_N"/>
    <property type="match status" value="1"/>
</dbReference>
<dbReference type="EMBL" id="OC927220">
    <property type="protein sequence ID" value="CAD7657114.1"/>
    <property type="molecule type" value="Genomic_DNA"/>
</dbReference>
<evidence type="ECO:0000256" key="1">
    <source>
        <dbReference type="ARBA" id="ARBA00001445"/>
    </source>
</evidence>
<evidence type="ECO:0000313" key="9">
    <source>
        <dbReference type="Proteomes" id="UP000728032"/>
    </source>
</evidence>
<evidence type="ECO:0000259" key="7">
    <source>
        <dbReference type="Pfam" id="PF17390"/>
    </source>
</evidence>
<protein>
    <recommendedName>
        <fullName evidence="2">alpha-L-rhamnosidase</fullName>
        <ecNumber evidence="2">3.2.1.40</ecNumber>
    </recommendedName>
</protein>
<comment type="catalytic activity">
    <reaction evidence="1">
        <text>Hydrolysis of terminal non-reducing alpha-L-rhamnose residues in alpha-L-rhamnosides.</text>
        <dbReference type="EC" id="3.2.1.40"/>
    </reaction>
</comment>
<dbReference type="PANTHER" id="PTHR33307:SF6">
    <property type="entry name" value="ALPHA-RHAMNOSIDASE (EUROFUNG)-RELATED"/>
    <property type="match status" value="1"/>
</dbReference>
<dbReference type="Proteomes" id="UP000728032">
    <property type="component" value="Unassembled WGS sequence"/>
</dbReference>
<dbReference type="InterPro" id="IPR035398">
    <property type="entry name" value="Bac_rhamnosid_C"/>
</dbReference>